<gene>
    <name evidence="1" type="ORF">NDU88_002467</name>
</gene>
<comment type="caution">
    <text evidence="1">The sequence shown here is derived from an EMBL/GenBank/DDBJ whole genome shotgun (WGS) entry which is preliminary data.</text>
</comment>
<proteinExistence type="predicted"/>
<keyword evidence="2" id="KW-1185">Reference proteome</keyword>
<accession>A0AAV7LCE4</accession>
<sequence length="72" mass="7702">MPPRPRCDERVGRQARSDGGIKVIGGTVRPTVWCWEAQEGAARRQWTAALYSEGLRALRGLGGPGVIGSGPE</sequence>
<reference evidence="1" key="1">
    <citation type="journal article" date="2022" name="bioRxiv">
        <title>Sequencing and chromosome-scale assembly of the giantPleurodeles waltlgenome.</title>
        <authorList>
            <person name="Brown T."/>
            <person name="Elewa A."/>
            <person name="Iarovenko S."/>
            <person name="Subramanian E."/>
            <person name="Araus A.J."/>
            <person name="Petzold A."/>
            <person name="Susuki M."/>
            <person name="Suzuki K.-i.T."/>
            <person name="Hayashi T."/>
            <person name="Toyoda A."/>
            <person name="Oliveira C."/>
            <person name="Osipova E."/>
            <person name="Leigh N.D."/>
            <person name="Simon A."/>
            <person name="Yun M.H."/>
        </authorList>
    </citation>
    <scope>NUCLEOTIDE SEQUENCE</scope>
    <source>
        <strain evidence="1">20211129_DDA</strain>
        <tissue evidence="1">Liver</tissue>
    </source>
</reference>
<evidence type="ECO:0000313" key="1">
    <source>
        <dbReference type="EMBL" id="KAJ1089316.1"/>
    </source>
</evidence>
<name>A0AAV7LCE4_PLEWA</name>
<dbReference type="AlphaFoldDB" id="A0AAV7LCE4"/>
<evidence type="ECO:0000313" key="2">
    <source>
        <dbReference type="Proteomes" id="UP001066276"/>
    </source>
</evidence>
<protein>
    <submittedName>
        <fullName evidence="1">Uncharacterized protein</fullName>
    </submittedName>
</protein>
<organism evidence="1 2">
    <name type="scientific">Pleurodeles waltl</name>
    <name type="common">Iberian ribbed newt</name>
    <dbReference type="NCBI Taxonomy" id="8319"/>
    <lineage>
        <taxon>Eukaryota</taxon>
        <taxon>Metazoa</taxon>
        <taxon>Chordata</taxon>
        <taxon>Craniata</taxon>
        <taxon>Vertebrata</taxon>
        <taxon>Euteleostomi</taxon>
        <taxon>Amphibia</taxon>
        <taxon>Batrachia</taxon>
        <taxon>Caudata</taxon>
        <taxon>Salamandroidea</taxon>
        <taxon>Salamandridae</taxon>
        <taxon>Pleurodelinae</taxon>
        <taxon>Pleurodeles</taxon>
    </lineage>
</organism>
<dbReference type="EMBL" id="JANPWB010000015">
    <property type="protein sequence ID" value="KAJ1089316.1"/>
    <property type="molecule type" value="Genomic_DNA"/>
</dbReference>
<dbReference type="Proteomes" id="UP001066276">
    <property type="component" value="Chromosome 11"/>
</dbReference>